<dbReference type="EMBL" id="CP003607">
    <property type="protein sequence ID" value="AFY81395.1"/>
    <property type="molecule type" value="Genomic_DNA"/>
</dbReference>
<dbReference type="KEGG" id="oac:Oscil6304_1701"/>
<feature type="domain" description="Glycosyl transferase family 1" evidence="3">
    <location>
        <begin position="284"/>
        <end position="346"/>
    </location>
</feature>
<evidence type="ECO:0000313" key="5">
    <source>
        <dbReference type="EMBL" id="AFY81395.1"/>
    </source>
</evidence>
<dbReference type="Proteomes" id="UP000010367">
    <property type="component" value="Chromosome"/>
</dbReference>
<dbReference type="OrthoDB" id="447114at2"/>
<dbReference type="InParanoid" id="K9TFS6"/>
<dbReference type="SUPFAM" id="SSF53756">
    <property type="entry name" value="UDP-Glycosyltransferase/glycogen phosphorylase"/>
    <property type="match status" value="1"/>
</dbReference>
<keyword evidence="6" id="KW-1185">Reference proteome</keyword>
<dbReference type="PANTHER" id="PTHR12526">
    <property type="entry name" value="GLYCOSYLTRANSFERASE"/>
    <property type="match status" value="1"/>
</dbReference>
<dbReference type="InterPro" id="IPR028098">
    <property type="entry name" value="Glyco_trans_4-like_N"/>
</dbReference>
<dbReference type="AlphaFoldDB" id="K9TFS6"/>
<evidence type="ECO:0000259" key="4">
    <source>
        <dbReference type="Pfam" id="PF13439"/>
    </source>
</evidence>
<sequence>MYKIIHLSTVHSPFDTRIFHKECKSLAQSGYDVTLVVPHDQDEVLDGVQIKSIRKPKNRLERMTKTVWQVTQVALQINGDLYHFHDPELIGVGLLLKLRRKKVVYDIHEDYQTSIQQKSYLPKYLSYVFSVIFNAVESFLSNFFELVLAEKYYLKRFPKGIVISNYPVIAETKMVVSELKQNTSEIKLLYTGSITEDRGALIHAQIIEKIPNVHLYMVGYCTQQLADKIRKVAGSAIERIHLVGEEKRVPFTTILDFYQQHQWTAGLAIFPETPHYTQKELTKFFEYMDAGIPIICSNFPVWEALIKDNGVGFCVTPDDDQTIFQAIQYLIEHPTERLEMGQRGQKAIREKYNWNVEYYKLQNIYENILGRTIFQ</sequence>
<evidence type="ECO:0000313" key="6">
    <source>
        <dbReference type="Proteomes" id="UP000010367"/>
    </source>
</evidence>
<dbReference type="PATRIC" id="fig|56110.3.peg.2044"/>
<dbReference type="STRING" id="56110.Oscil6304_1701"/>
<dbReference type="Pfam" id="PF00534">
    <property type="entry name" value="Glycos_transf_1"/>
    <property type="match status" value="1"/>
</dbReference>
<organism evidence="5 6">
    <name type="scientific">Oscillatoria acuminata PCC 6304</name>
    <dbReference type="NCBI Taxonomy" id="56110"/>
    <lineage>
        <taxon>Bacteria</taxon>
        <taxon>Bacillati</taxon>
        <taxon>Cyanobacteriota</taxon>
        <taxon>Cyanophyceae</taxon>
        <taxon>Oscillatoriophycideae</taxon>
        <taxon>Oscillatoriales</taxon>
        <taxon>Oscillatoriaceae</taxon>
        <taxon>Oscillatoria</taxon>
    </lineage>
</organism>
<feature type="domain" description="Glycosyltransferase subfamily 4-like N-terminal" evidence="4">
    <location>
        <begin position="22"/>
        <end position="149"/>
    </location>
</feature>
<keyword evidence="2 5" id="KW-0808">Transferase</keyword>
<proteinExistence type="predicted"/>
<reference evidence="5 6" key="1">
    <citation type="submission" date="2012-06" db="EMBL/GenBank/DDBJ databases">
        <title>Finished chromosome of genome of Oscillatoria acuminata PCC 6304.</title>
        <authorList>
            <consortium name="US DOE Joint Genome Institute"/>
            <person name="Gugger M."/>
            <person name="Coursin T."/>
            <person name="Rippka R."/>
            <person name="Tandeau De Marsac N."/>
            <person name="Huntemann M."/>
            <person name="Wei C.-L."/>
            <person name="Han J."/>
            <person name="Detter J.C."/>
            <person name="Han C."/>
            <person name="Tapia R."/>
            <person name="Davenport K."/>
            <person name="Daligault H."/>
            <person name="Erkkila T."/>
            <person name="Gu W."/>
            <person name="Munk A.C.C."/>
            <person name="Teshima H."/>
            <person name="Xu Y."/>
            <person name="Chain P."/>
            <person name="Chen A."/>
            <person name="Krypides N."/>
            <person name="Mavromatis K."/>
            <person name="Markowitz V."/>
            <person name="Szeto E."/>
            <person name="Ivanova N."/>
            <person name="Mikhailova N."/>
            <person name="Ovchinnikova G."/>
            <person name="Pagani I."/>
            <person name="Pati A."/>
            <person name="Goodwin L."/>
            <person name="Peters L."/>
            <person name="Pitluck S."/>
            <person name="Woyke T."/>
            <person name="Kerfeld C."/>
        </authorList>
    </citation>
    <scope>NUCLEOTIDE SEQUENCE [LARGE SCALE GENOMIC DNA]</scope>
    <source>
        <strain evidence="5 6">PCC 6304</strain>
    </source>
</reference>
<evidence type="ECO:0000259" key="3">
    <source>
        <dbReference type="Pfam" id="PF00534"/>
    </source>
</evidence>
<accession>K9TFS6</accession>
<keyword evidence="1" id="KW-0328">Glycosyltransferase</keyword>
<dbReference type="eggNOG" id="COG0438">
    <property type="taxonomic scope" value="Bacteria"/>
</dbReference>
<gene>
    <name evidence="5" type="ORF">Oscil6304_1701</name>
</gene>
<evidence type="ECO:0000256" key="2">
    <source>
        <dbReference type="ARBA" id="ARBA00022679"/>
    </source>
</evidence>
<dbReference type="PANTHER" id="PTHR12526:SF629">
    <property type="entry name" value="TEICHURONIC ACID BIOSYNTHESIS GLYCOSYLTRANSFERASE TUAH-RELATED"/>
    <property type="match status" value="1"/>
</dbReference>
<dbReference type="Pfam" id="PF13439">
    <property type="entry name" value="Glyco_transf_4"/>
    <property type="match status" value="1"/>
</dbReference>
<dbReference type="RefSeq" id="WP_015148039.1">
    <property type="nucleotide sequence ID" value="NC_019693.1"/>
</dbReference>
<dbReference type="HOGENOM" id="CLU_009583_36_1_3"/>
<dbReference type="GO" id="GO:0016757">
    <property type="term" value="F:glycosyltransferase activity"/>
    <property type="evidence" value="ECO:0007669"/>
    <property type="project" value="UniProtKB-KW"/>
</dbReference>
<dbReference type="InterPro" id="IPR001296">
    <property type="entry name" value="Glyco_trans_1"/>
</dbReference>
<name>K9TFS6_9CYAN</name>
<evidence type="ECO:0000256" key="1">
    <source>
        <dbReference type="ARBA" id="ARBA00022676"/>
    </source>
</evidence>
<protein>
    <submittedName>
        <fullName evidence="5">Glycosyltransferase</fullName>
    </submittedName>
</protein>
<dbReference type="Gene3D" id="3.40.50.2000">
    <property type="entry name" value="Glycogen Phosphorylase B"/>
    <property type="match status" value="2"/>
</dbReference>